<dbReference type="EMBL" id="CP092621">
    <property type="protein sequence ID" value="UMM16827.1"/>
    <property type="molecule type" value="Genomic_DNA"/>
</dbReference>
<keyword evidence="2" id="KW-1185">Reference proteome</keyword>
<evidence type="ECO:0000313" key="1">
    <source>
        <dbReference type="EMBL" id="UMM16827.1"/>
    </source>
</evidence>
<dbReference type="Proteomes" id="UP000829354">
    <property type="component" value="Chromosome II"/>
</dbReference>
<accession>A0AAE9E714</accession>
<gene>
    <name evidence="1" type="ORF">L5515_013673</name>
</gene>
<reference evidence="1 2" key="1">
    <citation type="submission" date="2022-04" db="EMBL/GenBank/DDBJ databases">
        <title>Chromosome-level reference genomes for two strains of Caenorhabditis briggsae: an improved platform for comparative genomics.</title>
        <authorList>
            <person name="Stevens L."/>
            <person name="Andersen E."/>
        </authorList>
    </citation>
    <scope>NUCLEOTIDE SEQUENCE [LARGE SCALE GENOMIC DNA]</scope>
    <source>
        <strain evidence="1">VX34</strain>
        <tissue evidence="1">Whole-organism</tissue>
    </source>
</reference>
<evidence type="ECO:0000313" key="2">
    <source>
        <dbReference type="Proteomes" id="UP000829354"/>
    </source>
</evidence>
<protein>
    <submittedName>
        <fullName evidence="1">Uncharacterized protein</fullName>
    </submittedName>
</protein>
<dbReference type="AlphaFoldDB" id="A0AAE9E714"/>
<organism evidence="1 2">
    <name type="scientific">Caenorhabditis briggsae</name>
    <dbReference type="NCBI Taxonomy" id="6238"/>
    <lineage>
        <taxon>Eukaryota</taxon>
        <taxon>Metazoa</taxon>
        <taxon>Ecdysozoa</taxon>
        <taxon>Nematoda</taxon>
        <taxon>Chromadorea</taxon>
        <taxon>Rhabditida</taxon>
        <taxon>Rhabditina</taxon>
        <taxon>Rhabditomorpha</taxon>
        <taxon>Rhabditoidea</taxon>
        <taxon>Rhabditidae</taxon>
        <taxon>Peloderinae</taxon>
        <taxon>Caenorhabditis</taxon>
    </lineage>
</organism>
<proteinExistence type="predicted"/>
<sequence>MTFLPTSADFFLSKNLSISSGETSGGVKKNLEVSNGRPVTYLAGKSIFKFLDLKTRQRLHSRCTELRVVDRHSPLTLHTCSIGSNSIEFDFFGSSWTFENGEDVTIRCLGGLVDPQKKLKMSQNDAMKEILKFYLNRRGTTIKKLFIQDKKVLNILETVGIFKNFEIQSGLDGMRFKDHEMEIKELPDAILRNIQWRLEDRRRQY</sequence>
<name>A0AAE9E714_CAEBR</name>